<keyword evidence="4" id="KW-1185">Reference proteome</keyword>
<dbReference type="PANTHER" id="PTHR13559:SF1">
    <property type="entry name" value="PROTEIN FUZZY HOMOLOG"/>
    <property type="match status" value="1"/>
</dbReference>
<protein>
    <recommendedName>
        <fullName evidence="1">FUZ/MON1/HPS1 third Longin domain-containing protein</fullName>
    </recommendedName>
</protein>
<dbReference type="AlphaFoldDB" id="A0A814FM73"/>
<dbReference type="Proteomes" id="UP000663852">
    <property type="component" value="Unassembled WGS sequence"/>
</dbReference>
<comment type="caution">
    <text evidence="2">The sequence shown here is derived from an EMBL/GenBank/DDBJ whole genome shotgun (WGS) entry which is preliminary data.</text>
</comment>
<sequence length="434" mass="50797">MAYCLLFVNTNTCHPLLVRSTSILERNEHSPEMILNLLDRPSDNQIPLALIGILTSSYTFSNKFGIKLRSCHTDDCTIHFYEYNEHLLMCLLEPTEFDIPTECTQYKLVLLRTLFNMIIGYEYIDQKSQTNAQKLENDLNLVKFYVDTILNDERTFSFGDLTQCADTLCGFDRHIMYSCLKSISDHLRCDHVCITLSNRIIASSVGWSRLTQAEQYILTLLISLNDYSNDILPTVRDMPIYLDSIDRSHNYRLLSVRLLGQIYVSILCSSTPKMSEFESLVEKYSQPHIEHIQHLNTLLYPRSFHDNIIFDHNIQALLYINHQTHFCVSTLEPHKGNSPISMSMKKHRYGVLRQFYMEIIRMDKEQMMPYEVLKNDMKMNEMYLLNADDQNEYKCYFVREETVFELFILFDVNIPSIAMRGIAKKTIALLRKNL</sequence>
<feature type="domain" description="FUZ/MON1/HPS1 third Longin" evidence="1">
    <location>
        <begin position="314"/>
        <end position="433"/>
    </location>
</feature>
<dbReference type="EMBL" id="CAJNOR010000698">
    <property type="protein sequence ID" value="CAF0984821.1"/>
    <property type="molecule type" value="Genomic_DNA"/>
</dbReference>
<proteinExistence type="predicted"/>
<dbReference type="OrthoDB" id="74835at2759"/>
<evidence type="ECO:0000313" key="2">
    <source>
        <dbReference type="EMBL" id="CAF0984821.1"/>
    </source>
</evidence>
<organism evidence="2 4">
    <name type="scientific">Adineta ricciae</name>
    <name type="common">Rotifer</name>
    <dbReference type="NCBI Taxonomy" id="249248"/>
    <lineage>
        <taxon>Eukaryota</taxon>
        <taxon>Metazoa</taxon>
        <taxon>Spiralia</taxon>
        <taxon>Gnathifera</taxon>
        <taxon>Rotifera</taxon>
        <taxon>Eurotatoria</taxon>
        <taxon>Bdelloidea</taxon>
        <taxon>Adinetida</taxon>
        <taxon>Adinetidae</taxon>
        <taxon>Adineta</taxon>
    </lineage>
</organism>
<accession>A0A814FM73</accession>
<evidence type="ECO:0000259" key="1">
    <source>
        <dbReference type="Pfam" id="PF19038"/>
    </source>
</evidence>
<dbReference type="EMBL" id="CAJNOJ010000108">
    <property type="protein sequence ID" value="CAF1128992.1"/>
    <property type="molecule type" value="Genomic_DNA"/>
</dbReference>
<evidence type="ECO:0000313" key="4">
    <source>
        <dbReference type="Proteomes" id="UP000663828"/>
    </source>
</evidence>
<gene>
    <name evidence="3" type="ORF">EDS130_LOCUS21473</name>
    <name evidence="2" type="ORF">XAT740_LOCUS12379</name>
</gene>
<dbReference type="GO" id="GO:0016192">
    <property type="term" value="P:vesicle-mediated transport"/>
    <property type="evidence" value="ECO:0007669"/>
    <property type="project" value="InterPro"/>
</dbReference>
<dbReference type="Pfam" id="PF19038">
    <property type="entry name" value="Fuz_longin_3"/>
    <property type="match status" value="1"/>
</dbReference>
<name>A0A814FM73_ADIRI</name>
<dbReference type="GO" id="GO:1905515">
    <property type="term" value="P:non-motile cilium assembly"/>
    <property type="evidence" value="ECO:0007669"/>
    <property type="project" value="TreeGrafter"/>
</dbReference>
<dbReference type="Proteomes" id="UP000663828">
    <property type="component" value="Unassembled WGS sequence"/>
</dbReference>
<dbReference type="PANTHER" id="PTHR13559">
    <property type="entry name" value="INTRACELLULAR TRAFFIC PROTEIN-RELATED"/>
    <property type="match status" value="1"/>
</dbReference>
<evidence type="ECO:0000313" key="3">
    <source>
        <dbReference type="EMBL" id="CAF1128992.1"/>
    </source>
</evidence>
<dbReference type="InterPro" id="IPR026069">
    <property type="entry name" value="Fuzzy"/>
</dbReference>
<reference evidence="2" key="1">
    <citation type="submission" date="2021-02" db="EMBL/GenBank/DDBJ databases">
        <authorList>
            <person name="Nowell W R."/>
        </authorList>
    </citation>
    <scope>NUCLEOTIDE SEQUENCE</scope>
</reference>
<dbReference type="InterPro" id="IPR043970">
    <property type="entry name" value="FUZ/MON1/HPS1_longin_3"/>
</dbReference>